<organism evidence="8 9">
    <name type="scientific">Cylindrobasidium torrendii FP15055 ss-10</name>
    <dbReference type="NCBI Taxonomy" id="1314674"/>
    <lineage>
        <taxon>Eukaryota</taxon>
        <taxon>Fungi</taxon>
        <taxon>Dikarya</taxon>
        <taxon>Basidiomycota</taxon>
        <taxon>Agaricomycotina</taxon>
        <taxon>Agaricomycetes</taxon>
        <taxon>Agaricomycetidae</taxon>
        <taxon>Agaricales</taxon>
        <taxon>Marasmiineae</taxon>
        <taxon>Physalacriaceae</taxon>
        <taxon>Cylindrobasidium</taxon>
    </lineage>
</organism>
<dbReference type="GO" id="GO:0008270">
    <property type="term" value="F:zinc ion binding"/>
    <property type="evidence" value="ECO:0007669"/>
    <property type="project" value="InterPro"/>
</dbReference>
<dbReference type="PROSITE" id="PS00059">
    <property type="entry name" value="ADH_ZINC"/>
    <property type="match status" value="1"/>
</dbReference>
<dbReference type="Pfam" id="PF08240">
    <property type="entry name" value="ADH_N"/>
    <property type="match status" value="1"/>
</dbReference>
<keyword evidence="3 6" id="KW-0479">Metal-binding</keyword>
<gene>
    <name evidence="8" type="ORF">CYLTODRAFT_374062</name>
</gene>
<dbReference type="CDD" id="cd05285">
    <property type="entry name" value="sorbitol_DH"/>
    <property type="match status" value="1"/>
</dbReference>
<keyword evidence="4 6" id="KW-0862">Zinc</keyword>
<accession>A0A0D7BEU9</accession>
<evidence type="ECO:0000256" key="2">
    <source>
        <dbReference type="ARBA" id="ARBA00008072"/>
    </source>
</evidence>
<comment type="cofactor">
    <cofactor evidence="1 6">
        <name>Zn(2+)</name>
        <dbReference type="ChEBI" id="CHEBI:29105"/>
    </cofactor>
</comment>
<dbReference type="InterPro" id="IPR013154">
    <property type="entry name" value="ADH-like_N"/>
</dbReference>
<name>A0A0D7BEU9_9AGAR</name>
<evidence type="ECO:0000256" key="5">
    <source>
        <dbReference type="ARBA" id="ARBA00023002"/>
    </source>
</evidence>
<dbReference type="InterPro" id="IPR045306">
    <property type="entry name" value="SDH-like"/>
</dbReference>
<dbReference type="SUPFAM" id="SSF50129">
    <property type="entry name" value="GroES-like"/>
    <property type="match status" value="1"/>
</dbReference>
<dbReference type="SUPFAM" id="SSF51735">
    <property type="entry name" value="NAD(P)-binding Rossmann-fold domains"/>
    <property type="match status" value="1"/>
</dbReference>
<dbReference type="Pfam" id="PF00107">
    <property type="entry name" value="ADH_zinc_N"/>
    <property type="match status" value="1"/>
</dbReference>
<dbReference type="Gene3D" id="3.90.180.10">
    <property type="entry name" value="Medium-chain alcohol dehydrogenases, catalytic domain"/>
    <property type="match status" value="1"/>
</dbReference>
<dbReference type="GO" id="GO:0006062">
    <property type="term" value="P:sorbitol catabolic process"/>
    <property type="evidence" value="ECO:0007669"/>
    <property type="project" value="TreeGrafter"/>
</dbReference>
<dbReference type="Gene3D" id="3.40.50.720">
    <property type="entry name" value="NAD(P)-binding Rossmann-like Domain"/>
    <property type="match status" value="1"/>
</dbReference>
<evidence type="ECO:0000256" key="4">
    <source>
        <dbReference type="ARBA" id="ARBA00022833"/>
    </source>
</evidence>
<dbReference type="PANTHER" id="PTHR43161">
    <property type="entry name" value="SORBITOL DEHYDROGENASE"/>
    <property type="match status" value="1"/>
</dbReference>
<dbReference type="SMART" id="SM00829">
    <property type="entry name" value="PKS_ER"/>
    <property type="match status" value="1"/>
</dbReference>
<dbReference type="GO" id="GO:0003939">
    <property type="term" value="F:L-iditol 2-dehydrogenase (NAD+) activity"/>
    <property type="evidence" value="ECO:0007669"/>
    <property type="project" value="TreeGrafter"/>
</dbReference>
<comment type="similarity">
    <text evidence="2 6">Belongs to the zinc-containing alcohol dehydrogenase family.</text>
</comment>
<evidence type="ECO:0000256" key="3">
    <source>
        <dbReference type="ARBA" id="ARBA00022723"/>
    </source>
</evidence>
<dbReference type="InterPro" id="IPR013149">
    <property type="entry name" value="ADH-like_C"/>
</dbReference>
<dbReference type="AlphaFoldDB" id="A0A0D7BEU9"/>
<evidence type="ECO:0000313" key="8">
    <source>
        <dbReference type="EMBL" id="KIY68695.1"/>
    </source>
</evidence>
<dbReference type="InterPro" id="IPR036291">
    <property type="entry name" value="NAD(P)-bd_dom_sf"/>
</dbReference>
<feature type="domain" description="Enoyl reductase (ER)" evidence="7">
    <location>
        <begin position="12"/>
        <end position="363"/>
    </location>
</feature>
<reference evidence="8 9" key="1">
    <citation type="journal article" date="2015" name="Fungal Genet. Biol.">
        <title>Evolution of novel wood decay mechanisms in Agaricales revealed by the genome sequences of Fistulina hepatica and Cylindrobasidium torrendii.</title>
        <authorList>
            <person name="Floudas D."/>
            <person name="Held B.W."/>
            <person name="Riley R."/>
            <person name="Nagy L.G."/>
            <person name="Koehler G."/>
            <person name="Ransdell A.S."/>
            <person name="Younus H."/>
            <person name="Chow J."/>
            <person name="Chiniquy J."/>
            <person name="Lipzen A."/>
            <person name="Tritt A."/>
            <person name="Sun H."/>
            <person name="Haridas S."/>
            <person name="LaButti K."/>
            <person name="Ohm R.A."/>
            <person name="Kues U."/>
            <person name="Blanchette R.A."/>
            <person name="Grigoriev I.V."/>
            <person name="Minto R.E."/>
            <person name="Hibbett D.S."/>
        </authorList>
    </citation>
    <scope>NUCLEOTIDE SEQUENCE [LARGE SCALE GENOMIC DNA]</scope>
    <source>
        <strain evidence="8 9">FP15055 ss-10</strain>
    </source>
</reference>
<evidence type="ECO:0000259" key="7">
    <source>
        <dbReference type="SMART" id="SM00829"/>
    </source>
</evidence>
<dbReference type="STRING" id="1314674.A0A0D7BEU9"/>
<keyword evidence="9" id="KW-1185">Reference proteome</keyword>
<dbReference type="OrthoDB" id="5363962at2759"/>
<dbReference type="EMBL" id="KN880498">
    <property type="protein sequence ID" value="KIY68695.1"/>
    <property type="molecule type" value="Genomic_DNA"/>
</dbReference>
<sequence>MASTSTALVLHGAKDLRLENRDIDAPPADHVQINVLATGLCGSDLHYYTHNCNGAFAVQSPMVLGHESAGIITAVGPGVTHVSVGQKVAIEAGVACANCDYCQKDRYNLCAGMSFRSSAKTFPHADGTMQTLINQPAKLAHVLPENVTVEMGALVEPLSVLIHASRRAALGSTPGQRVIIFGAGAIGLLAASTALGKGVKLGDVVMVDINQERLDFAKEHGFAGAVHCLEPKRLTGVEGLDHSKKVAEQWGSEFDVAFECTGVESCMQMAIYSARTGGKVMLIGMGTPNAFLPISNAAVREVDILGSFRYANTYPEAIQMFADGKLSGITDIITHRIPLEKDGVSKAFEAMAKGKDEDGKLVIKVIVGSA</sequence>
<evidence type="ECO:0000256" key="6">
    <source>
        <dbReference type="RuleBase" id="RU361277"/>
    </source>
</evidence>
<dbReference type="InterPro" id="IPR002328">
    <property type="entry name" value="ADH_Zn_CS"/>
</dbReference>
<evidence type="ECO:0000256" key="1">
    <source>
        <dbReference type="ARBA" id="ARBA00001947"/>
    </source>
</evidence>
<keyword evidence="5" id="KW-0560">Oxidoreductase</keyword>
<dbReference type="PANTHER" id="PTHR43161:SF25">
    <property type="entry name" value="ALCOHOL DEHYDROGENASE, PUTATIVE (AFU_ORTHOLOGUE AFUA_1G14390)-RELATED"/>
    <property type="match status" value="1"/>
</dbReference>
<dbReference type="InterPro" id="IPR020843">
    <property type="entry name" value="ER"/>
</dbReference>
<dbReference type="Proteomes" id="UP000054007">
    <property type="component" value="Unassembled WGS sequence"/>
</dbReference>
<dbReference type="InterPro" id="IPR011032">
    <property type="entry name" value="GroES-like_sf"/>
</dbReference>
<evidence type="ECO:0000313" key="9">
    <source>
        <dbReference type="Proteomes" id="UP000054007"/>
    </source>
</evidence>
<protein>
    <submittedName>
        <fullName evidence="8">GroES-like protein</fullName>
    </submittedName>
</protein>
<proteinExistence type="inferred from homology"/>